<sequence>MDVLDRLQSGLFFQQLRVIDSVPNSNHPNPLEDQSVPRADCRYVSPPSDHAPGPTHTPSLSHTPETPLPLLSVSVDVELHGRLCTTRVTQQFSNTSSCVAQNAKYIFPIYDGSVVTSFRCRVGSDRLLEGAVKTKEAARADFHHAVSQHKVAVLVEELAPEVFETNVGNVPGQTTVKIEITYANLLKVDNSTGGLVLTIPTSIAPRYGVAPEWYSANQPLLTEGLRVNVQASMPAIIRKMESRSHPISVEIGSVAHHNFTNFAVGATSETLDLSKGRATLAGRSAVLDQDFVLYILSSSRESTKSQALAAAQPDQPSLTTVAVTIHPGDLFLQGANTEGFDGEIIFMADRSGSMSSKMHSLISVMNVFLRSLPQKCFYNIASFGSRFSWLWPASEKYSQENLSIASQYVGSFEANFGGTEIYSALESVLGHYNKRSDVATSVILLTDGEVWDVDNVIQLVRRTVLNRESNIRFFSIGIGDRVSHRLVEGIGQQGGGYAEVVPESSMGSWQESVIQMLKAALTPSRLQCEVHLDQGLTTRTSERQVSGYTLHYPTMIQAPYHIPMLNTFSYFSLYFILERGLESLPATVTVSATTDKGEKLTTQLPLQKATDQTAIHHLAAKALMNDYETGKSWLHTLNSSLESTNPAAFNKVLEQQAQHLGQKWSITSKWTSYVAIDRTSIKHHEISIQKADTIEIAHLTRPRPRPAPFFDLPSSMSSESGTELPAVVDLAPPALPPTLSNSMCSGSVTMMSVDSNALPNSIRSREDTELEQRLCKSIRERMKGLVWAFKRPRNSSPYVNENSRVTKPPRSITMPSSIQAEELLSLDKILLTQEASGKFHLGSFRHELSRKYGTLALERFLDDMFDNNLSVQRSPGFRHLHLNILAVVYITDQHAASKGLWELQVAKARQWIKQKIIELLKEKGDLKELPEISLEDLERSIITELHEKDPRGT</sequence>
<dbReference type="GeneID" id="54332448"/>
<dbReference type="AlphaFoldDB" id="A0A4S3J9V4"/>
<evidence type="ECO:0000259" key="3">
    <source>
        <dbReference type="PROSITE" id="PS51468"/>
    </source>
</evidence>
<evidence type="ECO:0000313" key="4">
    <source>
        <dbReference type="EMBL" id="KAA8642984.1"/>
    </source>
</evidence>
<dbReference type="SMART" id="SM00327">
    <property type="entry name" value="VWA"/>
    <property type="match status" value="1"/>
</dbReference>
<evidence type="ECO:0000313" key="7">
    <source>
        <dbReference type="Proteomes" id="UP000324241"/>
    </source>
</evidence>
<dbReference type="PROSITE" id="PS51468">
    <property type="entry name" value="VIT"/>
    <property type="match status" value="1"/>
</dbReference>
<evidence type="ECO:0000313" key="5">
    <source>
        <dbReference type="EMBL" id="THC91836.1"/>
    </source>
</evidence>
<evidence type="ECO:0008006" key="8">
    <source>
        <dbReference type="Google" id="ProtNLM"/>
    </source>
</evidence>
<feature type="domain" description="VWFA" evidence="2">
    <location>
        <begin position="343"/>
        <end position="517"/>
    </location>
</feature>
<feature type="domain" description="VIT" evidence="3">
    <location>
        <begin position="54"/>
        <end position="184"/>
    </location>
</feature>
<dbReference type="VEuPathDB" id="FungiDB:EYZ11_008706"/>
<evidence type="ECO:0000256" key="1">
    <source>
        <dbReference type="SAM" id="MobiDB-lite"/>
    </source>
</evidence>
<dbReference type="PANTHER" id="PTHR45737:SF4">
    <property type="entry name" value="VON WILLEBRAND DOMAIN PROTEIN (AFU_ORTHOLOGUE AFUA_4G01160)"/>
    <property type="match status" value="1"/>
</dbReference>
<dbReference type="InterPro" id="IPR013694">
    <property type="entry name" value="VIT"/>
</dbReference>
<dbReference type="OrthoDB" id="1729737at2759"/>
<dbReference type="Pfam" id="PF13768">
    <property type="entry name" value="VWA_3"/>
    <property type="match status" value="1"/>
</dbReference>
<evidence type="ECO:0000313" key="6">
    <source>
        <dbReference type="Proteomes" id="UP000308092"/>
    </source>
</evidence>
<feature type="region of interest" description="Disordered" evidence="1">
    <location>
        <begin position="23"/>
        <end position="67"/>
    </location>
</feature>
<dbReference type="Gene3D" id="3.40.50.410">
    <property type="entry name" value="von Willebrand factor, type A domain"/>
    <property type="match status" value="1"/>
</dbReference>
<dbReference type="EMBL" id="SOSA01000380">
    <property type="protein sequence ID" value="THC91836.1"/>
    <property type="molecule type" value="Genomic_DNA"/>
</dbReference>
<gene>
    <name evidence="4" type="ORF">ATNIH1004_009746</name>
    <name evidence="5" type="ORF">EYZ11_008706</name>
</gene>
<dbReference type="PANTHER" id="PTHR45737">
    <property type="entry name" value="VON WILLEBRAND FACTOR A DOMAIN-CONTAINING PROTEIN 5A"/>
    <property type="match status" value="1"/>
</dbReference>
<dbReference type="STRING" id="1220188.A0A4S3J9V4"/>
<dbReference type="Proteomes" id="UP000324241">
    <property type="component" value="Unassembled WGS sequence"/>
</dbReference>
<reference evidence="4 7" key="2">
    <citation type="submission" date="2019-08" db="EMBL/GenBank/DDBJ databases">
        <title>The genome sequence of a newly discovered highly antifungal drug resistant Aspergillus species, Aspergillus tanneri NIH 1004.</title>
        <authorList>
            <person name="Mounaud S."/>
            <person name="Singh I."/>
            <person name="Joardar V."/>
            <person name="Pakala S."/>
            <person name="Pakala S."/>
            <person name="Venepally P."/>
            <person name="Chung J.K."/>
            <person name="Losada L."/>
            <person name="Nierman W.C."/>
        </authorList>
    </citation>
    <scope>NUCLEOTIDE SEQUENCE [LARGE SCALE GENOMIC DNA]</scope>
    <source>
        <strain evidence="4 7">NIH1004</strain>
    </source>
</reference>
<organism evidence="5 6">
    <name type="scientific">Aspergillus tanneri</name>
    <dbReference type="NCBI Taxonomy" id="1220188"/>
    <lineage>
        <taxon>Eukaryota</taxon>
        <taxon>Fungi</taxon>
        <taxon>Dikarya</taxon>
        <taxon>Ascomycota</taxon>
        <taxon>Pezizomycotina</taxon>
        <taxon>Eurotiomycetes</taxon>
        <taxon>Eurotiomycetidae</taxon>
        <taxon>Eurotiales</taxon>
        <taxon>Aspergillaceae</taxon>
        <taxon>Aspergillus</taxon>
        <taxon>Aspergillus subgen. Circumdati</taxon>
    </lineage>
</organism>
<comment type="caution">
    <text evidence="5">The sequence shown here is derived from an EMBL/GenBank/DDBJ whole genome shotgun (WGS) entry which is preliminary data.</text>
</comment>
<name>A0A4S3J9V4_9EURO</name>
<protein>
    <recommendedName>
        <fullName evidence="8">VWFA domain-containing protein</fullName>
    </recommendedName>
</protein>
<accession>A0A4S3J9V4</accession>
<dbReference type="SMART" id="SM00609">
    <property type="entry name" value="VIT"/>
    <property type="match status" value="1"/>
</dbReference>
<dbReference type="SUPFAM" id="SSF53300">
    <property type="entry name" value="vWA-like"/>
    <property type="match status" value="1"/>
</dbReference>
<keyword evidence="6" id="KW-1185">Reference proteome</keyword>
<proteinExistence type="predicted"/>
<reference evidence="5 6" key="1">
    <citation type="submission" date="2019-03" db="EMBL/GenBank/DDBJ databases">
        <title>The genome sequence of a newly discovered highly antifungal drug resistant Aspergillus species, Aspergillus tanneri NIH 1004.</title>
        <authorList>
            <person name="Mounaud S."/>
            <person name="Singh I."/>
            <person name="Joardar V."/>
            <person name="Pakala S."/>
            <person name="Pakala S."/>
            <person name="Venepally P."/>
            <person name="Hoover J."/>
            <person name="Nierman W."/>
            <person name="Chung J."/>
            <person name="Losada L."/>
        </authorList>
    </citation>
    <scope>NUCLEOTIDE SEQUENCE [LARGE SCALE GENOMIC DNA]</scope>
    <source>
        <strain evidence="5 6">NIH1004</strain>
    </source>
</reference>
<dbReference type="Proteomes" id="UP000308092">
    <property type="component" value="Unassembled WGS sequence"/>
</dbReference>
<dbReference type="InterPro" id="IPR002035">
    <property type="entry name" value="VWF_A"/>
</dbReference>
<dbReference type="RefSeq" id="XP_033422346.1">
    <property type="nucleotide sequence ID" value="XM_033574328.1"/>
</dbReference>
<dbReference type="EMBL" id="QUQM01000005">
    <property type="protein sequence ID" value="KAA8642984.1"/>
    <property type="molecule type" value="Genomic_DNA"/>
</dbReference>
<dbReference type="InterPro" id="IPR036465">
    <property type="entry name" value="vWFA_dom_sf"/>
</dbReference>
<dbReference type="Pfam" id="PF08487">
    <property type="entry name" value="VIT"/>
    <property type="match status" value="1"/>
</dbReference>
<evidence type="ECO:0000259" key="2">
    <source>
        <dbReference type="PROSITE" id="PS50234"/>
    </source>
</evidence>
<dbReference type="PROSITE" id="PS50234">
    <property type="entry name" value="VWFA"/>
    <property type="match status" value="1"/>
</dbReference>